<organism evidence="3">
    <name type="scientific">Brassica campestris</name>
    <name type="common">Field mustard</name>
    <dbReference type="NCBI Taxonomy" id="3711"/>
    <lineage>
        <taxon>Eukaryota</taxon>
        <taxon>Viridiplantae</taxon>
        <taxon>Streptophyta</taxon>
        <taxon>Embryophyta</taxon>
        <taxon>Tracheophyta</taxon>
        <taxon>Spermatophyta</taxon>
        <taxon>Magnoliopsida</taxon>
        <taxon>eudicotyledons</taxon>
        <taxon>Gunneridae</taxon>
        <taxon>Pentapetalae</taxon>
        <taxon>rosids</taxon>
        <taxon>malvids</taxon>
        <taxon>Brassicales</taxon>
        <taxon>Brassicaceae</taxon>
        <taxon>Brassiceae</taxon>
        <taxon>Brassica</taxon>
    </lineage>
</organism>
<keyword evidence="1" id="KW-0472">Membrane</keyword>
<dbReference type="EMBL" id="LR031574">
    <property type="protein sequence ID" value="VDD02364.1"/>
    <property type="molecule type" value="Genomic_DNA"/>
</dbReference>
<evidence type="ECO:0000313" key="2">
    <source>
        <dbReference type="EMBL" id="CAG7904877.1"/>
    </source>
</evidence>
<keyword evidence="1" id="KW-1133">Transmembrane helix</keyword>
<gene>
    <name evidence="3" type="ORF">BRAA07T31841Z</name>
    <name evidence="2" type="ORF">BRAPAZ1V2_A07P45210.2</name>
</gene>
<accession>A0A3P6BN63</accession>
<evidence type="ECO:0000256" key="1">
    <source>
        <dbReference type="SAM" id="Phobius"/>
    </source>
</evidence>
<dbReference type="AlphaFoldDB" id="A0A3P6BN63"/>
<keyword evidence="1" id="KW-0812">Transmembrane</keyword>
<proteinExistence type="predicted"/>
<feature type="transmembrane region" description="Helical" evidence="1">
    <location>
        <begin position="6"/>
        <end position="28"/>
    </location>
</feature>
<protein>
    <submittedName>
        <fullName evidence="2">Uncharacterized protein</fullName>
    </submittedName>
</protein>
<reference evidence="3" key="1">
    <citation type="submission" date="2018-11" db="EMBL/GenBank/DDBJ databases">
        <authorList>
            <consortium name="Genoscope - CEA"/>
            <person name="William W."/>
        </authorList>
    </citation>
    <scope>NUCLEOTIDE SEQUENCE</scope>
</reference>
<dbReference type="EMBL" id="LS974623">
    <property type="protein sequence ID" value="CAG7904877.1"/>
    <property type="molecule type" value="Genomic_DNA"/>
</dbReference>
<evidence type="ECO:0000313" key="3">
    <source>
        <dbReference type="EMBL" id="VDD02364.1"/>
    </source>
</evidence>
<dbReference type="Gramene" id="A07p45210.2_BraZ1">
    <property type="protein sequence ID" value="A07p45210.2_BraZ1.CDS.1"/>
    <property type="gene ID" value="A07g45210.2_BraZ1"/>
</dbReference>
<dbReference type="Proteomes" id="UP000694005">
    <property type="component" value="Chromosome A07"/>
</dbReference>
<sequence length="36" mass="4435">MHILMTLAIINTYILLIHDLFFLMYRFLIYPQTFSK</sequence>
<name>A0A3P6BN63_BRACM</name>